<dbReference type="SUPFAM" id="SSF159501">
    <property type="entry name" value="EreA/ChaN-like"/>
    <property type="match status" value="1"/>
</dbReference>
<dbReference type="CDD" id="cd14728">
    <property type="entry name" value="Ere-like"/>
    <property type="match status" value="1"/>
</dbReference>
<dbReference type="EMBL" id="FNFB01000003">
    <property type="protein sequence ID" value="SDJ74417.1"/>
    <property type="molecule type" value="Genomic_DNA"/>
</dbReference>
<dbReference type="Gene3D" id="1.20.1440.30">
    <property type="entry name" value="Biosynthetic Protein domain"/>
    <property type="match status" value="1"/>
</dbReference>
<reference evidence="1 2" key="1">
    <citation type="submission" date="2016-10" db="EMBL/GenBank/DDBJ databases">
        <authorList>
            <person name="de Groot N.N."/>
        </authorList>
    </citation>
    <scope>NUCLEOTIDE SEQUENCE [LARGE SCALE GENOMIC DNA]</scope>
    <source>
        <strain evidence="1 2">CGMCC 4.5681</strain>
    </source>
</reference>
<dbReference type="PANTHER" id="PTHR31299:SF0">
    <property type="entry name" value="ESTERASE, PUTATIVE (AFU_ORTHOLOGUE AFUA_1G05850)-RELATED"/>
    <property type="match status" value="1"/>
</dbReference>
<accession>A0A1G8W8I1</accession>
<dbReference type="InterPro" id="IPR052036">
    <property type="entry name" value="Hydrolase/PRTase-associated"/>
</dbReference>
<dbReference type="Pfam" id="PF05139">
    <property type="entry name" value="Erythro_esteras"/>
    <property type="match status" value="1"/>
</dbReference>
<sequence>MRVSASRETPKPDDVTTWLAGRAIPLGRLEPGSGLAELDPLRAVLAGVSLVGLGEATHGSAEFFLLRWRLTEFLVKELGFTTLAIEASAAAARAVDAYVTTGVGDAREVLAGLGFWTLNTTEMLTVLERLREHNRTAARPVRFVGVDPQHPEASLSALRAHVDAGALGTRVDADWLDALRSSPWGPQHEPLDRQVAADARRLEEHVAAHGPAEALEDARIVRQFADLASRPFQHADPARTRMLARDRHMAENVSLLLAEPGVKIVLWAHNGHVMKGRYSGDTIPSMGLHLAQEHGTAYYALGAAFGQGAFRAYPKRFGRIVTRRPPARFRVPLADTPRVVEARLAAARPFDYVIDLRDGDRPESVAAWLADTNHMRSFGATAHRFTAKFAFAPAVLSEQYDGLAFLHRTTASTPVDG</sequence>
<keyword evidence="2" id="KW-1185">Reference proteome</keyword>
<protein>
    <submittedName>
        <fullName evidence="1">Erythromycin esterase</fullName>
    </submittedName>
</protein>
<evidence type="ECO:0000313" key="1">
    <source>
        <dbReference type="EMBL" id="SDJ74417.1"/>
    </source>
</evidence>
<dbReference type="PANTHER" id="PTHR31299">
    <property type="entry name" value="ESTERASE, PUTATIVE (AFU_ORTHOLOGUE AFUA_1G05850)-RELATED"/>
    <property type="match status" value="1"/>
</dbReference>
<dbReference type="GO" id="GO:0046677">
    <property type="term" value="P:response to antibiotic"/>
    <property type="evidence" value="ECO:0007669"/>
    <property type="project" value="InterPro"/>
</dbReference>
<dbReference type="AlphaFoldDB" id="A0A1G8W8I1"/>
<dbReference type="InterPro" id="IPR007815">
    <property type="entry name" value="Emycin_Estase"/>
</dbReference>
<dbReference type="Gene3D" id="3.40.1660.10">
    <property type="entry name" value="EreA-like (biosynthetic domain)"/>
    <property type="match status" value="1"/>
</dbReference>
<dbReference type="Proteomes" id="UP000198683">
    <property type="component" value="Unassembled WGS sequence"/>
</dbReference>
<dbReference type="Gene3D" id="3.30.1870.10">
    <property type="entry name" value="EreA-like, domain 2"/>
    <property type="match status" value="1"/>
</dbReference>
<evidence type="ECO:0000313" key="2">
    <source>
        <dbReference type="Proteomes" id="UP000198683"/>
    </source>
</evidence>
<organism evidence="1 2">
    <name type="scientific">Nonomuraea maritima</name>
    <dbReference type="NCBI Taxonomy" id="683260"/>
    <lineage>
        <taxon>Bacteria</taxon>
        <taxon>Bacillati</taxon>
        <taxon>Actinomycetota</taxon>
        <taxon>Actinomycetes</taxon>
        <taxon>Streptosporangiales</taxon>
        <taxon>Streptosporangiaceae</taxon>
        <taxon>Nonomuraea</taxon>
    </lineage>
</organism>
<name>A0A1G8W8I1_9ACTN</name>
<gene>
    <name evidence="1" type="ORF">SAMN05421874_10349</name>
</gene>
<proteinExistence type="predicted"/>
<dbReference type="STRING" id="683260.SAMN05421874_10349"/>